<organism evidence="1 2">
    <name type="scientific">Tritrichomonas musculus</name>
    <dbReference type="NCBI Taxonomy" id="1915356"/>
    <lineage>
        <taxon>Eukaryota</taxon>
        <taxon>Metamonada</taxon>
        <taxon>Parabasalia</taxon>
        <taxon>Tritrichomonadida</taxon>
        <taxon>Tritrichomonadidae</taxon>
        <taxon>Tritrichomonas</taxon>
    </lineage>
</organism>
<evidence type="ECO:0000313" key="2">
    <source>
        <dbReference type="Proteomes" id="UP001470230"/>
    </source>
</evidence>
<accession>A0ABR2KCW5</accession>
<comment type="caution">
    <text evidence="1">The sequence shown here is derived from an EMBL/GenBank/DDBJ whole genome shotgun (WGS) entry which is preliminary data.</text>
</comment>
<evidence type="ECO:0000313" key="1">
    <source>
        <dbReference type="EMBL" id="KAK8888302.1"/>
    </source>
</evidence>
<proteinExistence type="predicted"/>
<keyword evidence="2" id="KW-1185">Reference proteome</keyword>
<dbReference type="EMBL" id="JAPFFF010000006">
    <property type="protein sequence ID" value="KAK8888302.1"/>
    <property type="molecule type" value="Genomic_DNA"/>
</dbReference>
<reference evidence="1 2" key="1">
    <citation type="submission" date="2024-04" db="EMBL/GenBank/DDBJ databases">
        <title>Tritrichomonas musculus Genome.</title>
        <authorList>
            <person name="Alves-Ferreira E."/>
            <person name="Grigg M."/>
            <person name="Lorenzi H."/>
            <person name="Galac M."/>
        </authorList>
    </citation>
    <scope>NUCLEOTIDE SEQUENCE [LARGE SCALE GENOMIC DNA]</scope>
    <source>
        <strain evidence="1 2">EAF2021</strain>
    </source>
</reference>
<gene>
    <name evidence="1" type="ORF">M9Y10_039368</name>
</gene>
<evidence type="ECO:0008006" key="3">
    <source>
        <dbReference type="Google" id="ProtNLM"/>
    </source>
</evidence>
<sequence length="114" mass="13436">MTAHFIMFDNTITQRVANFNDHFIEPNLMDIPGPEFEKHPSEYVSAEDWVQCKEFPIIFTLKSNKSYYYCAHAHCNHWYSLNSTFGNIKSHIKSKHLIKRNDIQDLTIRLITMG</sequence>
<protein>
    <recommendedName>
        <fullName evidence="3">BED-type domain-containing protein</fullName>
    </recommendedName>
</protein>
<dbReference type="Proteomes" id="UP001470230">
    <property type="component" value="Unassembled WGS sequence"/>
</dbReference>
<name>A0ABR2KCW5_9EUKA</name>